<dbReference type="EMBL" id="RXHU01000019">
    <property type="protein sequence ID" value="RTE10366.1"/>
    <property type="molecule type" value="Genomic_DNA"/>
</dbReference>
<dbReference type="SMART" id="SM00822">
    <property type="entry name" value="PKS_KR"/>
    <property type="match status" value="1"/>
</dbReference>
<dbReference type="PANTHER" id="PTHR42879">
    <property type="entry name" value="3-OXOACYL-(ACYL-CARRIER-PROTEIN) REDUCTASE"/>
    <property type="match status" value="1"/>
</dbReference>
<dbReference type="SUPFAM" id="SSF51735">
    <property type="entry name" value="NAD(P)-binding Rossmann-fold domains"/>
    <property type="match status" value="1"/>
</dbReference>
<keyword evidence="2" id="KW-0560">Oxidoreductase</keyword>
<reference evidence="4 5" key="1">
    <citation type="submission" date="2018-12" db="EMBL/GenBank/DDBJ databases">
        <title>Bacillus ochoae sp. nov., Paenibacillus whitsoniae sp. nov., Paenibacillus spiritus sp. nov. Isolated from the Mars Exploration Rover during spacecraft assembly.</title>
        <authorList>
            <person name="Seuylemezian A."/>
            <person name="Vaishampayan P."/>
        </authorList>
    </citation>
    <scope>NUCLEOTIDE SEQUENCE [LARGE SCALE GENOMIC DNA]</scope>
    <source>
        <strain evidence="4 5">MER 54</strain>
    </source>
</reference>
<evidence type="ECO:0000256" key="1">
    <source>
        <dbReference type="ARBA" id="ARBA00006484"/>
    </source>
</evidence>
<dbReference type="Pfam" id="PF13561">
    <property type="entry name" value="adh_short_C2"/>
    <property type="match status" value="1"/>
</dbReference>
<comment type="similarity">
    <text evidence="1">Belongs to the short-chain dehydrogenases/reductases (SDR) family.</text>
</comment>
<accession>A0A3S0CBY5</accession>
<dbReference type="AlphaFoldDB" id="A0A3S0CBY5"/>
<protein>
    <submittedName>
        <fullName evidence="4">SDR family oxidoreductase</fullName>
    </submittedName>
</protein>
<dbReference type="Gene3D" id="3.40.50.720">
    <property type="entry name" value="NAD(P)-binding Rossmann-like Domain"/>
    <property type="match status" value="1"/>
</dbReference>
<dbReference type="PANTHER" id="PTHR42879:SF2">
    <property type="entry name" value="3-OXOACYL-[ACYL-CARRIER-PROTEIN] REDUCTASE FABG"/>
    <property type="match status" value="1"/>
</dbReference>
<dbReference type="Proteomes" id="UP000276128">
    <property type="component" value="Unassembled WGS sequence"/>
</dbReference>
<comment type="caution">
    <text evidence="4">The sequence shown here is derived from an EMBL/GenBank/DDBJ whole genome shotgun (WGS) entry which is preliminary data.</text>
</comment>
<gene>
    <name evidence="4" type="ORF">EJQ19_07655</name>
</gene>
<proteinExistence type="inferred from homology"/>
<dbReference type="InterPro" id="IPR002347">
    <property type="entry name" value="SDR_fam"/>
</dbReference>
<keyword evidence="5" id="KW-1185">Reference proteome</keyword>
<evidence type="ECO:0000256" key="2">
    <source>
        <dbReference type="ARBA" id="ARBA00023002"/>
    </source>
</evidence>
<dbReference type="GO" id="GO:0016491">
    <property type="term" value="F:oxidoreductase activity"/>
    <property type="evidence" value="ECO:0007669"/>
    <property type="project" value="UniProtKB-KW"/>
</dbReference>
<name>A0A3S0CBY5_9BACL</name>
<dbReference type="FunFam" id="3.40.50.720:FF:000084">
    <property type="entry name" value="Short-chain dehydrogenase reductase"/>
    <property type="match status" value="1"/>
</dbReference>
<dbReference type="GO" id="GO:0008206">
    <property type="term" value="P:bile acid metabolic process"/>
    <property type="evidence" value="ECO:0007669"/>
    <property type="project" value="UniProtKB-ARBA"/>
</dbReference>
<dbReference type="OrthoDB" id="9803333at2"/>
<dbReference type="InterPro" id="IPR050259">
    <property type="entry name" value="SDR"/>
</dbReference>
<organism evidence="4 5">
    <name type="scientific">Paenibacillus whitsoniae</name>
    <dbReference type="NCBI Taxonomy" id="2496558"/>
    <lineage>
        <taxon>Bacteria</taxon>
        <taxon>Bacillati</taxon>
        <taxon>Bacillota</taxon>
        <taxon>Bacilli</taxon>
        <taxon>Bacillales</taxon>
        <taxon>Paenibacillaceae</taxon>
        <taxon>Paenibacillus</taxon>
    </lineage>
</organism>
<dbReference type="InterPro" id="IPR036291">
    <property type="entry name" value="NAD(P)-bd_dom_sf"/>
</dbReference>
<evidence type="ECO:0000259" key="3">
    <source>
        <dbReference type="SMART" id="SM00822"/>
    </source>
</evidence>
<sequence>MRMMNLQGKVAFISGGARGIGAAAALMLAQQGAKVAINYVRQTDAAQAIVDRIREAGGTAELAKADVREPEQVREAVAHIEETLGGIDILVSNAHMSFVMKPLIELQWEELAQKLNDEMKATFTLTKAVLPGMVERKYGRIIYISSGAADTALPYMSAHGTAKGALNAYAKYVALEAGPYGITANVISPGLVQTEASNDTPFSVKQQIAAMTPLQRVAVPNDVSGAIAFLASEESRFLTGTCTYVNGGIHMG</sequence>
<evidence type="ECO:0000313" key="5">
    <source>
        <dbReference type="Proteomes" id="UP000276128"/>
    </source>
</evidence>
<evidence type="ECO:0000313" key="4">
    <source>
        <dbReference type="EMBL" id="RTE10366.1"/>
    </source>
</evidence>
<feature type="domain" description="Ketoreductase" evidence="3">
    <location>
        <begin position="9"/>
        <end position="190"/>
    </location>
</feature>
<dbReference type="PRINTS" id="PR00081">
    <property type="entry name" value="GDHRDH"/>
</dbReference>
<dbReference type="InterPro" id="IPR057326">
    <property type="entry name" value="KR_dom"/>
</dbReference>